<comment type="similarity">
    <text evidence="3">Belongs to the RNase PH family.</text>
</comment>
<keyword evidence="11" id="KW-0472">Membrane</keyword>
<dbReference type="Pfam" id="PF03725">
    <property type="entry name" value="RNase_PH_C"/>
    <property type="match status" value="1"/>
</dbReference>
<keyword evidence="5" id="KW-0677">Repeat</keyword>
<evidence type="ECO:0000256" key="3">
    <source>
        <dbReference type="ARBA" id="ARBA00006678"/>
    </source>
</evidence>
<dbReference type="PRINTS" id="PR01705">
    <property type="entry name" value="TSP1REPEAT"/>
</dbReference>
<dbReference type="GO" id="GO:0034475">
    <property type="term" value="P:U4 snRNA 3'-end processing"/>
    <property type="evidence" value="ECO:0007669"/>
    <property type="project" value="TreeGrafter"/>
</dbReference>
<comment type="subunit">
    <text evidence="9">Component of the RNA exosome complex.</text>
</comment>
<protein>
    <recommendedName>
        <fullName evidence="10">Putative exosome complex component RRP41</fullName>
    </recommendedName>
</protein>
<evidence type="ECO:0000256" key="4">
    <source>
        <dbReference type="ARBA" id="ARBA00022490"/>
    </source>
</evidence>
<dbReference type="InterPro" id="IPR001247">
    <property type="entry name" value="ExoRNase_PH_dom1"/>
</dbReference>
<dbReference type="PANTHER" id="PTHR11953">
    <property type="entry name" value="EXOSOME COMPLEX COMPONENT"/>
    <property type="match status" value="1"/>
</dbReference>
<evidence type="ECO:0000313" key="16">
    <source>
        <dbReference type="Proteomes" id="UP001186944"/>
    </source>
</evidence>
<evidence type="ECO:0000256" key="10">
    <source>
        <dbReference type="ARBA" id="ARBA00073078"/>
    </source>
</evidence>
<keyword evidence="11" id="KW-0812">Transmembrane</keyword>
<dbReference type="InterPro" id="IPR000884">
    <property type="entry name" value="TSP1_rpt"/>
</dbReference>
<evidence type="ECO:0000256" key="9">
    <source>
        <dbReference type="ARBA" id="ARBA00062379"/>
    </source>
</evidence>
<feature type="domain" description="Exoribonuclease phosphorolytic" evidence="13">
    <location>
        <begin position="417"/>
        <end position="481"/>
    </location>
</feature>
<feature type="domain" description="Exoribonuclease phosphorolytic" evidence="12">
    <location>
        <begin position="334"/>
        <end position="414"/>
    </location>
</feature>
<dbReference type="SMART" id="SM01411">
    <property type="entry name" value="Ephrin_rec_like"/>
    <property type="match status" value="1"/>
</dbReference>
<keyword evidence="4" id="KW-0963">Cytoplasm</keyword>
<evidence type="ECO:0000256" key="6">
    <source>
        <dbReference type="ARBA" id="ARBA00022835"/>
    </source>
</evidence>
<dbReference type="AlphaFoldDB" id="A0AA88XZB5"/>
<dbReference type="FunFam" id="2.20.100.10:FF:000007">
    <property type="entry name" value="Thrombospondin 1"/>
    <property type="match status" value="1"/>
</dbReference>
<keyword evidence="16" id="KW-1185">Reference proteome</keyword>
<dbReference type="InterPro" id="IPR020568">
    <property type="entry name" value="Ribosomal_Su5_D2-typ_SF"/>
</dbReference>
<dbReference type="GO" id="GO:0000177">
    <property type="term" value="C:cytoplasmic exosome (RNase complex)"/>
    <property type="evidence" value="ECO:0007669"/>
    <property type="project" value="TreeGrafter"/>
</dbReference>
<dbReference type="InterPro" id="IPR027408">
    <property type="entry name" value="PNPase/RNase_PH_dom_sf"/>
</dbReference>
<accession>A0AA88XZB5</accession>
<organism evidence="15 16">
    <name type="scientific">Pinctada imbricata</name>
    <name type="common">Atlantic pearl-oyster</name>
    <name type="synonym">Pinctada martensii</name>
    <dbReference type="NCBI Taxonomy" id="66713"/>
    <lineage>
        <taxon>Eukaryota</taxon>
        <taxon>Metazoa</taxon>
        <taxon>Spiralia</taxon>
        <taxon>Lophotrochozoa</taxon>
        <taxon>Mollusca</taxon>
        <taxon>Bivalvia</taxon>
        <taxon>Autobranchia</taxon>
        <taxon>Pteriomorphia</taxon>
        <taxon>Pterioida</taxon>
        <taxon>Pterioidea</taxon>
        <taxon>Pteriidae</taxon>
        <taxon>Pinctada</taxon>
    </lineage>
</organism>
<dbReference type="GO" id="GO:0016075">
    <property type="term" value="P:rRNA catabolic process"/>
    <property type="evidence" value="ECO:0007669"/>
    <property type="project" value="TreeGrafter"/>
</dbReference>
<feature type="transmembrane region" description="Helical" evidence="11">
    <location>
        <begin position="12"/>
        <end position="32"/>
    </location>
</feature>
<dbReference type="Pfam" id="PF07699">
    <property type="entry name" value="Ephrin_rec_like"/>
    <property type="match status" value="1"/>
</dbReference>
<dbReference type="Gene3D" id="2.10.50.10">
    <property type="entry name" value="Tumor Necrosis Factor Receptor, subunit A, domain 2"/>
    <property type="match status" value="1"/>
</dbReference>
<dbReference type="GO" id="GO:0071028">
    <property type="term" value="P:nuclear mRNA surveillance"/>
    <property type="evidence" value="ECO:0007669"/>
    <property type="project" value="TreeGrafter"/>
</dbReference>
<dbReference type="SUPFAM" id="SSF55666">
    <property type="entry name" value="Ribonuclease PH domain 2-like"/>
    <property type="match status" value="1"/>
</dbReference>
<dbReference type="CDD" id="cd11370">
    <property type="entry name" value="RNase_PH_RRP41"/>
    <property type="match status" value="1"/>
</dbReference>
<evidence type="ECO:0000256" key="8">
    <source>
        <dbReference type="ARBA" id="ARBA00058393"/>
    </source>
</evidence>
<keyword evidence="11" id="KW-1133">Transmembrane helix</keyword>
<dbReference type="InterPro" id="IPR036345">
    <property type="entry name" value="ExoRNase_PH_dom2_sf"/>
</dbReference>
<comment type="function">
    <text evidence="8">Non-catalytic component of the RNA exosome complex which has 3'-&gt;5' exoribonuclease activity and participates in a multitude of cellular RNA processing and degradation events.</text>
</comment>
<keyword evidence="6" id="KW-0271">Exosome</keyword>
<dbReference type="Pfam" id="PF00090">
    <property type="entry name" value="TSP_1"/>
    <property type="match status" value="1"/>
</dbReference>
<evidence type="ECO:0000259" key="13">
    <source>
        <dbReference type="Pfam" id="PF03725"/>
    </source>
</evidence>
<dbReference type="SUPFAM" id="SSF54211">
    <property type="entry name" value="Ribosomal protein S5 domain 2-like"/>
    <property type="match status" value="1"/>
</dbReference>
<dbReference type="PROSITE" id="PS50092">
    <property type="entry name" value="TSP1"/>
    <property type="match status" value="1"/>
</dbReference>
<dbReference type="GO" id="GO:0003723">
    <property type="term" value="F:RNA binding"/>
    <property type="evidence" value="ECO:0007669"/>
    <property type="project" value="TreeGrafter"/>
</dbReference>
<evidence type="ECO:0000256" key="7">
    <source>
        <dbReference type="ARBA" id="ARBA00023157"/>
    </source>
</evidence>
<dbReference type="InterPro" id="IPR015847">
    <property type="entry name" value="ExoRNase_PH_dom2"/>
</dbReference>
<comment type="subcellular location">
    <subcellularLocation>
        <location evidence="1">Cytoplasm</location>
    </subcellularLocation>
    <subcellularLocation>
        <location evidence="2">Nucleus</location>
        <location evidence="2">Nucleolus</location>
    </subcellularLocation>
</comment>
<comment type="caution">
    <text evidence="15">The sequence shown here is derived from an EMBL/GenBank/DDBJ whole genome shotgun (WGS) entry which is preliminary data.</text>
</comment>
<dbReference type="Pfam" id="PF01138">
    <property type="entry name" value="RNase_PH"/>
    <property type="match status" value="1"/>
</dbReference>
<gene>
    <name evidence="15" type="ORF">FSP39_014771</name>
</gene>
<dbReference type="GO" id="GO:0000176">
    <property type="term" value="C:nuclear exosome (RNase complex)"/>
    <property type="evidence" value="ECO:0007669"/>
    <property type="project" value="TreeGrafter"/>
</dbReference>
<dbReference type="GO" id="GO:0005730">
    <property type="term" value="C:nucleolus"/>
    <property type="evidence" value="ECO:0007669"/>
    <property type="project" value="UniProtKB-SubCell"/>
</dbReference>
<dbReference type="SMART" id="SM00209">
    <property type="entry name" value="TSP1"/>
    <property type="match status" value="1"/>
</dbReference>
<evidence type="ECO:0000259" key="14">
    <source>
        <dbReference type="Pfam" id="PF07699"/>
    </source>
</evidence>
<evidence type="ECO:0000256" key="11">
    <source>
        <dbReference type="SAM" id="Phobius"/>
    </source>
</evidence>
<dbReference type="FunFam" id="3.30.230.70:FF:000004">
    <property type="entry name" value="Exosome complex component Rrp41"/>
    <property type="match status" value="1"/>
</dbReference>
<dbReference type="SUPFAM" id="SSF82895">
    <property type="entry name" value="TSP-1 type 1 repeat"/>
    <property type="match status" value="1"/>
</dbReference>
<dbReference type="Gene3D" id="2.20.100.10">
    <property type="entry name" value="Thrombospondin type-1 (TSP1) repeat"/>
    <property type="match status" value="1"/>
</dbReference>
<evidence type="ECO:0000256" key="2">
    <source>
        <dbReference type="ARBA" id="ARBA00004604"/>
    </source>
</evidence>
<evidence type="ECO:0000256" key="5">
    <source>
        <dbReference type="ARBA" id="ARBA00022737"/>
    </source>
</evidence>
<name>A0AA88XZB5_PINIB</name>
<dbReference type="Proteomes" id="UP001186944">
    <property type="component" value="Unassembled WGS sequence"/>
</dbReference>
<evidence type="ECO:0000259" key="12">
    <source>
        <dbReference type="Pfam" id="PF01138"/>
    </source>
</evidence>
<dbReference type="InterPro" id="IPR011641">
    <property type="entry name" value="Tyr-kin_ephrin_A/B_rcpt-like"/>
</dbReference>
<sequence length="510" mass="56071">MRNGATERTENEMINLFVLSFLLLVNGGWSVWEMWSDCSVTCGGGIQRRTRQCNSPPPDPDGQPCSNISSETKNCSQETCQTCGSIRRGFGNVLYCNYTSDGHQVCQVGCRQGLTFLLNHLPDMFYICGPNTSYQWSNSPPSCAAARGPSAVSSVSTLSYVGISCSNVAEVEQQLREKASNEYPCVRNGTCEFKIQAFGCSSARKRRSQREVKIDIKLTIPLSNDRDLGLETLNSLSNVTCPSGTYAADDTCELCSIGKYQDNVGQTECKVCPSGYTTETVASRDVSDCIDRSLSSVVTIIADIGDIIANTLRFRLIDYIRGSRSKLLHNRVLVNCQYSMATFSTSERKRRPRGDRKSQEMTMHLQQTFNAAIQTNLYPRSQIDIFVEVLQSDGGNYCASVNAATLAVIDAGIPMKDFVCACSASHINDTSVVDINYLEESSGGPEIIVAVLPKSDQIVFLEMNGRLHEDNLSKVIDSAVKGCKDVYTILERTVRDNVSEVASSHGWELQ</sequence>
<proteinExistence type="inferred from homology"/>
<dbReference type="Gene3D" id="3.30.230.70">
    <property type="entry name" value="GHMP Kinase, N-terminal domain"/>
    <property type="match status" value="1"/>
</dbReference>
<dbReference type="PANTHER" id="PTHR11953:SF0">
    <property type="entry name" value="EXOSOME COMPLEX COMPONENT RRP41"/>
    <property type="match status" value="1"/>
</dbReference>
<dbReference type="InterPro" id="IPR036383">
    <property type="entry name" value="TSP1_rpt_sf"/>
</dbReference>
<keyword evidence="7" id="KW-1015">Disulfide bond</keyword>
<feature type="domain" description="Tyrosine-protein kinase ephrin type A/B receptor-like" evidence="14">
    <location>
        <begin position="244"/>
        <end position="289"/>
    </location>
</feature>
<dbReference type="InterPro" id="IPR050080">
    <property type="entry name" value="RNase_PH"/>
</dbReference>
<evidence type="ECO:0000256" key="1">
    <source>
        <dbReference type="ARBA" id="ARBA00004496"/>
    </source>
</evidence>
<dbReference type="GO" id="GO:0071051">
    <property type="term" value="P:poly(A)-dependent snoRNA 3'-end processing"/>
    <property type="evidence" value="ECO:0007669"/>
    <property type="project" value="TreeGrafter"/>
</dbReference>
<dbReference type="EMBL" id="VSWD01000012">
    <property type="protein sequence ID" value="KAK3086179.1"/>
    <property type="molecule type" value="Genomic_DNA"/>
</dbReference>
<reference evidence="15" key="1">
    <citation type="submission" date="2019-08" db="EMBL/GenBank/DDBJ databases">
        <title>The improved chromosome-level genome for the pearl oyster Pinctada fucata martensii using PacBio sequencing and Hi-C.</title>
        <authorList>
            <person name="Zheng Z."/>
        </authorList>
    </citation>
    <scope>NUCLEOTIDE SEQUENCE</scope>
    <source>
        <strain evidence="15">ZZ-2019</strain>
        <tissue evidence="15">Adductor muscle</tissue>
    </source>
</reference>
<evidence type="ECO:0000313" key="15">
    <source>
        <dbReference type="EMBL" id="KAK3086179.1"/>
    </source>
</evidence>